<evidence type="ECO:0000313" key="2">
    <source>
        <dbReference type="EMBL" id="RUP42922.1"/>
    </source>
</evidence>
<sequence>MQPNPEPSSSTESTDSTRQRKSVRFSRFERIYYTHSPWDYDRTSILVARGASSQHPTEEPASAFNASSPFPVTLVAAVGGSSPLLFSSS</sequence>
<accession>A0A433CWG6</accession>
<evidence type="ECO:0000313" key="3">
    <source>
        <dbReference type="Proteomes" id="UP000268093"/>
    </source>
</evidence>
<dbReference type="AlphaFoldDB" id="A0A433CWG6"/>
<name>A0A433CWG6_9FUNG</name>
<feature type="region of interest" description="Disordered" evidence="1">
    <location>
        <begin position="1"/>
        <end position="22"/>
    </location>
</feature>
<evidence type="ECO:0000256" key="1">
    <source>
        <dbReference type="SAM" id="MobiDB-lite"/>
    </source>
</evidence>
<dbReference type="EMBL" id="RBNI01012114">
    <property type="protein sequence ID" value="RUP42922.1"/>
    <property type="molecule type" value="Genomic_DNA"/>
</dbReference>
<proteinExistence type="predicted"/>
<gene>
    <name evidence="2" type="ORF">BC936DRAFT_137892</name>
</gene>
<reference evidence="2 3" key="1">
    <citation type="journal article" date="2018" name="New Phytol.">
        <title>Phylogenomics of Endogonaceae and evolution of mycorrhizas within Mucoromycota.</title>
        <authorList>
            <person name="Chang Y."/>
            <person name="Desiro A."/>
            <person name="Na H."/>
            <person name="Sandor L."/>
            <person name="Lipzen A."/>
            <person name="Clum A."/>
            <person name="Barry K."/>
            <person name="Grigoriev I.V."/>
            <person name="Martin F.M."/>
            <person name="Stajich J.E."/>
            <person name="Smith M.E."/>
            <person name="Bonito G."/>
            <person name="Spatafora J.W."/>
        </authorList>
    </citation>
    <scope>NUCLEOTIDE SEQUENCE [LARGE SCALE GENOMIC DNA]</scope>
    <source>
        <strain evidence="2 3">GMNB39</strain>
    </source>
</reference>
<dbReference type="Proteomes" id="UP000268093">
    <property type="component" value="Unassembled WGS sequence"/>
</dbReference>
<organism evidence="2 3">
    <name type="scientific">Jimgerdemannia flammicorona</name>
    <dbReference type="NCBI Taxonomy" id="994334"/>
    <lineage>
        <taxon>Eukaryota</taxon>
        <taxon>Fungi</taxon>
        <taxon>Fungi incertae sedis</taxon>
        <taxon>Mucoromycota</taxon>
        <taxon>Mucoromycotina</taxon>
        <taxon>Endogonomycetes</taxon>
        <taxon>Endogonales</taxon>
        <taxon>Endogonaceae</taxon>
        <taxon>Jimgerdemannia</taxon>
    </lineage>
</organism>
<dbReference type="OrthoDB" id="2443308at2759"/>
<keyword evidence="3" id="KW-1185">Reference proteome</keyword>
<protein>
    <submittedName>
        <fullName evidence="2">Uncharacterized protein</fullName>
    </submittedName>
</protein>
<comment type="caution">
    <text evidence="2">The sequence shown here is derived from an EMBL/GenBank/DDBJ whole genome shotgun (WGS) entry which is preliminary data.</text>
</comment>
<feature type="compositionally biased region" description="Low complexity" evidence="1">
    <location>
        <begin position="7"/>
        <end position="16"/>
    </location>
</feature>